<keyword evidence="4" id="KW-1185">Reference proteome</keyword>
<feature type="coiled-coil region" evidence="1">
    <location>
        <begin position="283"/>
        <end position="342"/>
    </location>
</feature>
<dbReference type="OrthoDB" id="2592022at2759"/>
<organism evidence="3 4">
    <name type="scientific">Phlebiopsis gigantea (strain 11061_1 CR5-6)</name>
    <name type="common">White-rot fungus</name>
    <name type="synonym">Peniophora gigantea</name>
    <dbReference type="NCBI Taxonomy" id="745531"/>
    <lineage>
        <taxon>Eukaryota</taxon>
        <taxon>Fungi</taxon>
        <taxon>Dikarya</taxon>
        <taxon>Basidiomycota</taxon>
        <taxon>Agaricomycotina</taxon>
        <taxon>Agaricomycetes</taxon>
        <taxon>Polyporales</taxon>
        <taxon>Phanerochaetaceae</taxon>
        <taxon>Phlebiopsis</taxon>
    </lineage>
</organism>
<feature type="region of interest" description="Disordered" evidence="2">
    <location>
        <begin position="684"/>
        <end position="724"/>
    </location>
</feature>
<dbReference type="HOGENOM" id="CLU_003988_0_0_1"/>
<dbReference type="STRING" id="745531.A0A0C3NUA0"/>
<keyword evidence="1" id="KW-0175">Coiled coil</keyword>
<feature type="coiled-coil region" evidence="1">
    <location>
        <begin position="216"/>
        <end position="250"/>
    </location>
</feature>
<evidence type="ECO:0000313" key="3">
    <source>
        <dbReference type="EMBL" id="KIP08889.1"/>
    </source>
</evidence>
<sequence length="1021" mass="110678">MSATEISEDHPLSLELASLRATAAKYQHEAHAAAVKLQRHSLETSHALERTHALQSENARLRDEVEALRAHPDTTPHPAALQVPELTLALRKLSDKFTLTEEILLRRTTELTHARSDLANARSNVEAAQGLIAQAHTQLERGNARERALERKVRAAQEERRLADLVVQEYADLVRTLEGRKSKGSPSVTIHANASDSSITLAESLAEGKLGLQKLLGEHDSEVERLSSQVSRLENENELLKTKLDVEQKRSGADRESLAQVLVELDKHRADDGTATKMVSRYMKFSQSTIDSLQQAMDNLRTRHTATLATLNSQIEYLHKEISSEHRQAEKLRDTLDELSEDISREAYGRRREVGLRLAFLAREEGLAESLRRWLRRSKESLERLSPRANHDDTGLREAFKHMLRDAEGLLESLNGQPSLAANSPVSLARLVAAQDAVATMTQELHVESETRLRLQRRLAEMGELSAHLPTNTDDPFALTAPPPRHASLGRTAREHSMSSVPAPIEPLTITLDPTAATPSSTSDQSTQETALNHVPTNSVDLNSPIPSFTPISLPVPIGEHHILNIENAAPDAASSVDGEDSQLHVDLSLKEESPASRNTVPQENHSLLPRDDASSHAAMSGSRPTIPDIALTTSSLLTFSAAIPVTESNLDILSSSIDSLHSPPLKSTISPLDTITEALTINADDTAIPGPIESPQGDETVAGDRPEQPDSSSLLFSTSSDASPVSGKDALLARLFQVKHRYQHLQKSFSDCNVTVKDLKRELGSLPPSADMTSVIRTVVDRLDDFNEDARVELEIRVADEERIVVGYETLLSVPGSLDDDMDEGKLQDDIEAFIDGSNSVVARATQQFTRKLDDLEHDVAAVKRAIYELADAAPAAVTTPQGWSSWTAGILGGPRPVSPAPTFGSVMTTPRVRPPSFSFGHRPAPPADAEESASPFASLGLRIAMPAHVAAPARPFLSPVGSVARGPRPRVSSTSLFGLGLGARSSSFTFASPGSSRSPSSGLAKGARDAPEDSDSDIE</sequence>
<feature type="region of interest" description="Disordered" evidence="2">
    <location>
        <begin position="990"/>
        <end position="1021"/>
    </location>
</feature>
<dbReference type="EMBL" id="KN840473">
    <property type="protein sequence ID" value="KIP08889.1"/>
    <property type="molecule type" value="Genomic_DNA"/>
</dbReference>
<feature type="compositionally biased region" description="Polar residues" evidence="2">
    <location>
        <begin position="517"/>
        <end position="531"/>
    </location>
</feature>
<feature type="compositionally biased region" description="Polar residues" evidence="2">
    <location>
        <begin position="596"/>
        <end position="606"/>
    </location>
</feature>
<evidence type="ECO:0000256" key="2">
    <source>
        <dbReference type="SAM" id="MobiDB-lite"/>
    </source>
</evidence>
<proteinExistence type="predicted"/>
<feature type="compositionally biased region" description="Low complexity" evidence="2">
    <location>
        <begin position="990"/>
        <end position="1004"/>
    </location>
</feature>
<name>A0A0C3NUA0_PHLG1</name>
<gene>
    <name evidence="3" type="ORF">PHLGIDRAFT_34766</name>
</gene>
<feature type="coiled-coil region" evidence="1">
    <location>
        <begin position="118"/>
        <end position="159"/>
    </location>
</feature>
<accession>A0A0C3NUA0</accession>
<evidence type="ECO:0000256" key="1">
    <source>
        <dbReference type="SAM" id="Coils"/>
    </source>
</evidence>
<dbReference type="Proteomes" id="UP000053257">
    <property type="component" value="Unassembled WGS sequence"/>
</dbReference>
<feature type="region of interest" description="Disordered" evidence="2">
    <location>
        <begin position="512"/>
        <end position="531"/>
    </location>
</feature>
<reference evidence="3 4" key="1">
    <citation type="journal article" date="2014" name="PLoS Genet.">
        <title>Analysis of the Phlebiopsis gigantea genome, transcriptome and secretome provides insight into its pioneer colonization strategies of wood.</title>
        <authorList>
            <person name="Hori C."/>
            <person name="Ishida T."/>
            <person name="Igarashi K."/>
            <person name="Samejima M."/>
            <person name="Suzuki H."/>
            <person name="Master E."/>
            <person name="Ferreira P."/>
            <person name="Ruiz-Duenas F.J."/>
            <person name="Held B."/>
            <person name="Canessa P."/>
            <person name="Larrondo L.F."/>
            <person name="Schmoll M."/>
            <person name="Druzhinina I.S."/>
            <person name="Kubicek C.P."/>
            <person name="Gaskell J.A."/>
            <person name="Kersten P."/>
            <person name="St John F."/>
            <person name="Glasner J."/>
            <person name="Sabat G."/>
            <person name="Splinter BonDurant S."/>
            <person name="Syed K."/>
            <person name="Yadav J."/>
            <person name="Mgbeahuruike A.C."/>
            <person name="Kovalchuk A."/>
            <person name="Asiegbu F.O."/>
            <person name="Lackner G."/>
            <person name="Hoffmeister D."/>
            <person name="Rencoret J."/>
            <person name="Gutierrez A."/>
            <person name="Sun H."/>
            <person name="Lindquist E."/>
            <person name="Barry K."/>
            <person name="Riley R."/>
            <person name="Grigoriev I.V."/>
            <person name="Henrissat B."/>
            <person name="Kues U."/>
            <person name="Berka R.M."/>
            <person name="Martinez A.T."/>
            <person name="Covert S.F."/>
            <person name="Blanchette R.A."/>
            <person name="Cullen D."/>
        </authorList>
    </citation>
    <scope>NUCLEOTIDE SEQUENCE [LARGE SCALE GENOMIC DNA]</scope>
    <source>
        <strain evidence="3 4">11061_1 CR5-6</strain>
    </source>
</reference>
<evidence type="ECO:0000313" key="4">
    <source>
        <dbReference type="Proteomes" id="UP000053257"/>
    </source>
</evidence>
<protein>
    <submittedName>
        <fullName evidence="3">Uncharacterized protein</fullName>
    </submittedName>
</protein>
<feature type="region of interest" description="Disordered" evidence="2">
    <location>
        <begin position="591"/>
        <end position="625"/>
    </location>
</feature>
<feature type="compositionally biased region" description="Low complexity" evidence="2">
    <location>
        <begin position="711"/>
        <end position="724"/>
    </location>
</feature>
<dbReference type="AlphaFoldDB" id="A0A0C3NUA0"/>